<protein>
    <submittedName>
        <fullName evidence="3">CPBP family intramembrane metalloprotease</fullName>
    </submittedName>
</protein>
<sequence length="210" mass="24108">MDFSIFLILIAISYFKPIPFPWKVPAIAFIIIIYILYFYKDLKPIGLGQLRWKETLLWGAAIALTIVVGVSNIFNPIMERLLDHQVDVSAYGPLKGNSEFVLDYWWKAMISAAIAEEIFYRGFTFYFLERVFNNFKYHQHVIVLLTALYFGFSHSFQGITGVLGIMVAALVFGSGYYLSRKNLYALFLAHALVDSWSLFSLYKGGISLFF</sequence>
<organism evidence="3 4">
    <name type="scientific">Pontibacter aquaedesilientis</name>
    <dbReference type="NCBI Taxonomy" id="2766980"/>
    <lineage>
        <taxon>Bacteria</taxon>
        <taxon>Pseudomonadati</taxon>
        <taxon>Bacteroidota</taxon>
        <taxon>Cytophagia</taxon>
        <taxon>Cytophagales</taxon>
        <taxon>Hymenobacteraceae</taxon>
        <taxon>Pontibacter</taxon>
    </lineage>
</organism>
<name>A0ABR7XE45_9BACT</name>
<feature type="domain" description="CAAX prenyl protease 2/Lysostaphin resistance protein A-like" evidence="2">
    <location>
        <begin position="106"/>
        <end position="195"/>
    </location>
</feature>
<keyword evidence="3" id="KW-0378">Hydrolase</keyword>
<comment type="caution">
    <text evidence="3">The sequence shown here is derived from an EMBL/GenBank/DDBJ whole genome shotgun (WGS) entry which is preliminary data.</text>
</comment>
<dbReference type="RefSeq" id="WP_191182032.1">
    <property type="nucleotide sequence ID" value="NZ_JACXAJ010000001.1"/>
</dbReference>
<proteinExistence type="predicted"/>
<keyword evidence="1" id="KW-0812">Transmembrane</keyword>
<dbReference type="Pfam" id="PF02517">
    <property type="entry name" value="Rce1-like"/>
    <property type="match status" value="1"/>
</dbReference>
<feature type="transmembrane region" description="Helical" evidence="1">
    <location>
        <begin position="55"/>
        <end position="74"/>
    </location>
</feature>
<dbReference type="Proteomes" id="UP000625551">
    <property type="component" value="Unassembled WGS sequence"/>
</dbReference>
<feature type="transmembrane region" description="Helical" evidence="1">
    <location>
        <begin position="158"/>
        <end position="178"/>
    </location>
</feature>
<gene>
    <name evidence="3" type="ORF">H9Q13_01770</name>
</gene>
<feature type="transmembrane region" description="Helical" evidence="1">
    <location>
        <begin position="20"/>
        <end position="39"/>
    </location>
</feature>
<accession>A0ABR7XE45</accession>
<dbReference type="GO" id="GO:0008237">
    <property type="term" value="F:metallopeptidase activity"/>
    <property type="evidence" value="ECO:0007669"/>
    <property type="project" value="UniProtKB-KW"/>
</dbReference>
<dbReference type="InterPro" id="IPR003675">
    <property type="entry name" value="Rce1/LyrA-like_dom"/>
</dbReference>
<evidence type="ECO:0000259" key="2">
    <source>
        <dbReference type="Pfam" id="PF02517"/>
    </source>
</evidence>
<keyword evidence="1" id="KW-1133">Transmembrane helix</keyword>
<evidence type="ECO:0000313" key="3">
    <source>
        <dbReference type="EMBL" id="MBD1395878.1"/>
    </source>
</evidence>
<keyword evidence="1" id="KW-0472">Membrane</keyword>
<keyword evidence="4" id="KW-1185">Reference proteome</keyword>
<feature type="transmembrane region" description="Helical" evidence="1">
    <location>
        <begin position="183"/>
        <end position="202"/>
    </location>
</feature>
<evidence type="ECO:0000313" key="4">
    <source>
        <dbReference type="Proteomes" id="UP000625551"/>
    </source>
</evidence>
<evidence type="ECO:0000256" key="1">
    <source>
        <dbReference type="SAM" id="Phobius"/>
    </source>
</evidence>
<keyword evidence="3" id="KW-0645">Protease</keyword>
<dbReference type="EMBL" id="JACXAJ010000001">
    <property type="protein sequence ID" value="MBD1395878.1"/>
    <property type="molecule type" value="Genomic_DNA"/>
</dbReference>
<keyword evidence="3" id="KW-0482">Metalloprotease</keyword>
<reference evidence="3 4" key="1">
    <citation type="submission" date="2020-09" db="EMBL/GenBank/DDBJ databases">
        <title>Genome sequencing and assembly of Pontibacter sp.</title>
        <authorList>
            <person name="Chhetri G."/>
        </authorList>
    </citation>
    <scope>NUCLEOTIDE SEQUENCE [LARGE SCALE GENOMIC DNA]</scope>
    <source>
        <strain evidence="3 4">JH31</strain>
    </source>
</reference>